<dbReference type="RefSeq" id="WP_101694069.1">
    <property type="nucleotide sequence ID" value="NZ_JAAITX010000002.1"/>
</dbReference>
<evidence type="ECO:0000313" key="2">
    <source>
        <dbReference type="EMBL" id="NSK13956.1"/>
    </source>
</evidence>
<dbReference type="Pfam" id="PF13240">
    <property type="entry name" value="Zn_Ribbon_1"/>
    <property type="match status" value="1"/>
</dbReference>
<feature type="domain" description="Zinc-ribbon" evidence="1">
    <location>
        <begin position="70"/>
        <end position="92"/>
    </location>
</feature>
<dbReference type="EMBL" id="JAAITX010000002">
    <property type="protein sequence ID" value="NVH57957.1"/>
    <property type="molecule type" value="Genomic_DNA"/>
</dbReference>
<name>A0A850HIN7_9FIRM</name>
<evidence type="ECO:0000313" key="3">
    <source>
        <dbReference type="EMBL" id="NVH57957.1"/>
    </source>
</evidence>
<reference evidence="4 5" key="1">
    <citation type="journal article" date="2020" name="Cell Host Microbe">
        <title>Functional and Genomic Variation between Human-Derived Isolates of Lachnospiraceae Reveals Inter- and Intra-Species Diversity.</title>
        <authorList>
            <person name="Sorbara M.T."/>
            <person name="Littmann E.R."/>
            <person name="Fontana E."/>
            <person name="Moody T.U."/>
            <person name="Kohout C.E."/>
            <person name="Gjonbalaj M."/>
            <person name="Eaton V."/>
            <person name="Seok R."/>
            <person name="Leiner I.M."/>
            <person name="Pamer E.G."/>
        </authorList>
    </citation>
    <scope>NUCLEOTIDE SEQUENCE [LARGE SCALE GENOMIC DNA]</scope>
    <source>
        <strain evidence="3 4">MSK.17.11</strain>
        <strain evidence="2 5">MSK.17.38</strain>
    </source>
</reference>
<organism evidence="3 4">
    <name type="scientific">Dorea phocaeensis</name>
    <dbReference type="NCBI Taxonomy" id="2040291"/>
    <lineage>
        <taxon>Bacteria</taxon>
        <taxon>Bacillati</taxon>
        <taxon>Bacillota</taxon>
        <taxon>Clostridia</taxon>
        <taxon>Lachnospirales</taxon>
        <taxon>Lachnospiraceae</taxon>
        <taxon>Dorea</taxon>
    </lineage>
</organism>
<dbReference type="AlphaFoldDB" id="A0A850HIN7"/>
<keyword evidence="4" id="KW-1185">Reference proteome</keyword>
<dbReference type="Proteomes" id="UP000528555">
    <property type="component" value="Unassembled WGS sequence"/>
</dbReference>
<dbReference type="InterPro" id="IPR026870">
    <property type="entry name" value="Zinc_ribbon_dom"/>
</dbReference>
<evidence type="ECO:0000313" key="4">
    <source>
        <dbReference type="Proteomes" id="UP000528555"/>
    </source>
</evidence>
<evidence type="ECO:0000313" key="5">
    <source>
        <dbReference type="Proteomes" id="UP000701680"/>
    </source>
</evidence>
<dbReference type="Proteomes" id="UP000701680">
    <property type="component" value="Unassembled WGS sequence"/>
</dbReference>
<comment type="caution">
    <text evidence="3">The sequence shown here is derived from an EMBL/GenBank/DDBJ whole genome shotgun (WGS) entry which is preliminary data.</text>
</comment>
<evidence type="ECO:0000259" key="1">
    <source>
        <dbReference type="Pfam" id="PF13240"/>
    </source>
</evidence>
<gene>
    <name evidence="3" type="ORF">G5A66_04685</name>
    <name evidence="2" type="ORF">G5A75_03515</name>
</gene>
<dbReference type="OrthoDB" id="2066369at2"/>
<dbReference type="EMBL" id="JAAIUO010000002">
    <property type="protein sequence ID" value="NSK13956.1"/>
    <property type="molecule type" value="Genomic_DNA"/>
</dbReference>
<protein>
    <submittedName>
        <fullName evidence="3">Zinc ribbon domain-containing protein</fullName>
    </submittedName>
</protein>
<accession>A0A850HIN7</accession>
<reference evidence="3" key="2">
    <citation type="submission" date="2020-02" db="EMBL/GenBank/DDBJ databases">
        <authorList>
            <person name="Littmann E."/>
            <person name="Sorbara M."/>
        </authorList>
    </citation>
    <scope>NUCLEOTIDE SEQUENCE</scope>
    <source>
        <strain evidence="3">MSK.17.11</strain>
        <strain evidence="2">MSK.17.38</strain>
    </source>
</reference>
<sequence>MGSKDETVFVNYEKLNPKNQMGNGQLDELSQTYLELGKAYYEGGFEDPLPELIAFFDKITQLKQKKTERFCPNCGEKVAESAAFCRKCGHKLK</sequence>
<proteinExistence type="predicted"/>